<keyword evidence="2" id="KW-1185">Reference proteome</keyword>
<organism evidence="1 2">
    <name type="scientific">Meganyctiphanes norvegica</name>
    <name type="common">Northern krill</name>
    <name type="synonym">Thysanopoda norvegica</name>
    <dbReference type="NCBI Taxonomy" id="48144"/>
    <lineage>
        <taxon>Eukaryota</taxon>
        <taxon>Metazoa</taxon>
        <taxon>Ecdysozoa</taxon>
        <taxon>Arthropoda</taxon>
        <taxon>Crustacea</taxon>
        <taxon>Multicrustacea</taxon>
        <taxon>Malacostraca</taxon>
        <taxon>Eumalacostraca</taxon>
        <taxon>Eucarida</taxon>
        <taxon>Euphausiacea</taxon>
        <taxon>Euphausiidae</taxon>
        <taxon>Meganyctiphanes</taxon>
    </lineage>
</organism>
<proteinExistence type="predicted"/>
<dbReference type="Proteomes" id="UP001497623">
    <property type="component" value="Unassembled WGS sequence"/>
</dbReference>
<evidence type="ECO:0000313" key="1">
    <source>
        <dbReference type="EMBL" id="CAL4102314.1"/>
    </source>
</evidence>
<name>A0AAV2QV26_MEGNR</name>
<evidence type="ECO:0000313" key="2">
    <source>
        <dbReference type="Proteomes" id="UP001497623"/>
    </source>
</evidence>
<gene>
    <name evidence="1" type="ORF">MNOR_LOCUS17287</name>
</gene>
<dbReference type="EMBL" id="CAXKWB010011814">
    <property type="protein sequence ID" value="CAL4102314.1"/>
    <property type="molecule type" value="Genomic_DNA"/>
</dbReference>
<dbReference type="AlphaFoldDB" id="A0AAV2QV26"/>
<accession>A0AAV2QV26</accession>
<comment type="caution">
    <text evidence="1">The sequence shown here is derived from an EMBL/GenBank/DDBJ whole genome shotgun (WGS) entry which is preliminary data.</text>
</comment>
<sequence length="224" mass="25572">MDSSKKCSTQPQLFGIKDIQFQDVIDEIINMALPWGSRQDSTQYVQVVSSAGGSSKRHTTGGTHKHNTAGKLYHMKEKMACMIGNLTCMLRDLDWIVEDNTPNIPYYEKRINGLPREKQYLKAELLWGLDVCKDFSMCISPQRAKSPFMKELGTFISFFQCFRKKEIMACMKNGLKEYAVKDDYEAIDELLNYGFGMDMKMRDQMKEKMGITAFGGVMGGDLIF</sequence>
<reference evidence="1 2" key="1">
    <citation type="submission" date="2024-05" db="EMBL/GenBank/DDBJ databases">
        <authorList>
            <person name="Wallberg A."/>
        </authorList>
    </citation>
    <scope>NUCLEOTIDE SEQUENCE [LARGE SCALE GENOMIC DNA]</scope>
</reference>
<protein>
    <submittedName>
        <fullName evidence="1">Uncharacterized protein</fullName>
    </submittedName>
</protein>